<reference evidence="2 3" key="1">
    <citation type="submission" date="2019-07" db="EMBL/GenBank/DDBJ databases">
        <title>Gramella aestuarii sp. nov., isolated from a tidal flat, and emended description of Gramella echinicola.</title>
        <authorList>
            <person name="Liu L."/>
        </authorList>
    </citation>
    <scope>NUCLEOTIDE SEQUENCE [LARGE SCALE GENOMIC DNA]</scope>
    <source>
        <strain evidence="2 3">BS12</strain>
    </source>
</reference>
<organism evidence="2 3">
    <name type="scientific">Christiangramia aestuarii</name>
    <dbReference type="NCBI Taxonomy" id="1028746"/>
    <lineage>
        <taxon>Bacteria</taxon>
        <taxon>Pseudomonadati</taxon>
        <taxon>Bacteroidota</taxon>
        <taxon>Flavobacteriia</taxon>
        <taxon>Flavobacteriales</taxon>
        <taxon>Flavobacteriaceae</taxon>
        <taxon>Christiangramia</taxon>
    </lineage>
</organism>
<keyword evidence="3" id="KW-1185">Reference proteome</keyword>
<name>A0A7M3SWK4_9FLAO</name>
<accession>A0A7M3SWK4</accession>
<evidence type="ECO:0000313" key="2">
    <source>
        <dbReference type="EMBL" id="MUP40985.1"/>
    </source>
</evidence>
<dbReference type="InterPro" id="IPR002937">
    <property type="entry name" value="Amino_oxidase"/>
</dbReference>
<dbReference type="Pfam" id="PF01593">
    <property type="entry name" value="Amino_oxidase"/>
    <property type="match status" value="1"/>
</dbReference>
<dbReference type="EMBL" id="VJVW01000001">
    <property type="protein sequence ID" value="MUP40985.1"/>
    <property type="molecule type" value="Genomic_DNA"/>
</dbReference>
<feature type="domain" description="Amine oxidase" evidence="1">
    <location>
        <begin position="15"/>
        <end position="404"/>
    </location>
</feature>
<comment type="caution">
    <text evidence="2">The sequence shown here is derived from an EMBL/GenBank/DDBJ whole genome shotgun (WGS) entry which is preliminary data.</text>
</comment>
<evidence type="ECO:0000259" key="1">
    <source>
        <dbReference type="Pfam" id="PF01593"/>
    </source>
</evidence>
<dbReference type="GO" id="GO:0016491">
    <property type="term" value="F:oxidoreductase activity"/>
    <property type="evidence" value="ECO:0007669"/>
    <property type="project" value="InterPro"/>
</dbReference>
<gene>
    <name evidence="2" type="ORF">FLP08_00220</name>
</gene>
<dbReference type="InterPro" id="IPR036188">
    <property type="entry name" value="FAD/NAD-bd_sf"/>
</dbReference>
<protein>
    <submittedName>
        <fullName evidence="2">FAD-dependent oxidoreductase</fullName>
    </submittedName>
</protein>
<dbReference type="Gene3D" id="3.50.50.60">
    <property type="entry name" value="FAD/NAD(P)-binding domain"/>
    <property type="match status" value="1"/>
</dbReference>
<evidence type="ECO:0000313" key="3">
    <source>
        <dbReference type="Proteomes" id="UP000460416"/>
    </source>
</evidence>
<dbReference type="PANTHER" id="PTHR42841">
    <property type="entry name" value="AMINE OXIDASE"/>
    <property type="match status" value="1"/>
</dbReference>
<dbReference type="OrthoDB" id="9767561at2"/>
<dbReference type="AlphaFoldDB" id="A0A7M3SWK4"/>
<sequence length="425" mass="48119">MDKKDYKIHIIGAGLSGLIAAKVLEDKGYHPQIFEASDEVGGRIRTDEVDGYRLDRGFQVLLSEYPKVKQYLDLENLNVVELIPGAEIFKNGKISRIGDPTRDASLLFSSAFSGVASISDKWKIFRLYLDLKKKDLHEIFEEPETTTLDYLNKKGFSEKVIQNFFRPFFSGIFLEPELKTSSRMFRFVFKMFGEGKALIPKKGMGEIGRQLAEELIHTQIHFNSPVEKVSDSEIILKDGSRVQSHFTIIATEAAPLVDNLRNQQMPWNSCHCFYFTTRVERIKGRMIGLVADESAIINNIFYHSSIEKKVFIEHLISVTVVKPTELDKDALESRIRKELKELCDIEAEKLVGHYHIKQALPDIRPLQYEIMPTETRLNNRIFLAGDQLLNGSQNAAMLSGERAALGLIGVLEGGAVTAELTSEYL</sequence>
<dbReference type="Proteomes" id="UP000460416">
    <property type="component" value="Unassembled WGS sequence"/>
</dbReference>
<dbReference type="SUPFAM" id="SSF51905">
    <property type="entry name" value="FAD/NAD(P)-binding domain"/>
    <property type="match status" value="1"/>
</dbReference>
<proteinExistence type="predicted"/>
<dbReference type="RefSeq" id="WP_156272839.1">
    <property type="nucleotide sequence ID" value="NZ_BAABGI010000005.1"/>
</dbReference>